<evidence type="ECO:0000313" key="1">
    <source>
        <dbReference type="EMBL" id="KAE8276952.1"/>
    </source>
</evidence>
<dbReference type="PANTHER" id="PTHR33104">
    <property type="entry name" value="SI:DKEY-29D5.2"/>
    <property type="match status" value="1"/>
</dbReference>
<protein>
    <submittedName>
        <fullName evidence="1">Uncharacterized protein</fullName>
    </submittedName>
</protein>
<keyword evidence="2" id="KW-1185">Reference proteome</keyword>
<organism evidence="1 2">
    <name type="scientific">Larimichthys crocea</name>
    <name type="common">Large yellow croaker</name>
    <name type="synonym">Pseudosciaena crocea</name>
    <dbReference type="NCBI Taxonomy" id="215358"/>
    <lineage>
        <taxon>Eukaryota</taxon>
        <taxon>Metazoa</taxon>
        <taxon>Chordata</taxon>
        <taxon>Craniata</taxon>
        <taxon>Vertebrata</taxon>
        <taxon>Euteleostomi</taxon>
        <taxon>Actinopterygii</taxon>
        <taxon>Neopterygii</taxon>
        <taxon>Teleostei</taxon>
        <taxon>Neoteleostei</taxon>
        <taxon>Acanthomorphata</taxon>
        <taxon>Eupercaria</taxon>
        <taxon>Sciaenidae</taxon>
        <taxon>Larimichthys</taxon>
    </lineage>
</organism>
<name>A0A6G0HCZ4_LARCR</name>
<reference evidence="1 2" key="1">
    <citation type="submission" date="2019-07" db="EMBL/GenBank/DDBJ databases">
        <title>Chromosome genome assembly for large yellow croaker.</title>
        <authorList>
            <person name="Xiao S."/>
        </authorList>
    </citation>
    <scope>NUCLEOTIDE SEQUENCE [LARGE SCALE GENOMIC DNA]</scope>
    <source>
        <strain evidence="1">JMULYC20181020</strain>
        <tissue evidence="1">Muscle</tissue>
    </source>
</reference>
<dbReference type="EMBL" id="REGW02002261">
    <property type="protein sequence ID" value="KAE8276952.1"/>
    <property type="molecule type" value="Genomic_DNA"/>
</dbReference>
<comment type="caution">
    <text evidence="1">The sequence shown here is derived from an EMBL/GenBank/DDBJ whole genome shotgun (WGS) entry which is preliminary data.</text>
</comment>
<accession>A0A6G0HCZ4</accession>
<dbReference type="PANTHER" id="PTHR33104:SF2">
    <property type="entry name" value="CXC3 LIKE CYSTEINE CLUSTER DOMAIN-CONTAINING PROTEIN"/>
    <property type="match status" value="1"/>
</dbReference>
<gene>
    <name evidence="1" type="ORF">D5F01_LYC25336</name>
</gene>
<dbReference type="AlphaFoldDB" id="A0A6G0HCZ4"/>
<evidence type="ECO:0000313" key="2">
    <source>
        <dbReference type="Proteomes" id="UP000424527"/>
    </source>
</evidence>
<dbReference type="Proteomes" id="UP000424527">
    <property type="component" value="Unassembled WGS sequence"/>
</dbReference>
<proteinExistence type="predicted"/>
<sequence length="164" mass="19180">MLTIQASGWNKRKAENLDRTLAKRYIKTVQRITEATQDLEKLTTELSLQQDTVHQWVSDVQQWTSGGNKRRHQLRRKIAVEKKALEVAISEHNAAVGEVEKLPPPNELLAVDNYSWPWECHGDMEQKKKVFDKVMLLARLKEEELIVVREVSSTWVHEEYCWTD</sequence>